<gene>
    <name evidence="1" type="ORF">A3D72_02575</name>
</gene>
<accession>A0A1F7U8V5</accession>
<dbReference type="AlphaFoldDB" id="A0A1F7U8V5"/>
<dbReference type="Proteomes" id="UP000176303">
    <property type="component" value="Unassembled WGS sequence"/>
</dbReference>
<reference evidence="1 2" key="1">
    <citation type="journal article" date="2016" name="Nat. Commun.">
        <title>Thousands of microbial genomes shed light on interconnected biogeochemical processes in an aquifer system.</title>
        <authorList>
            <person name="Anantharaman K."/>
            <person name="Brown C.T."/>
            <person name="Hug L.A."/>
            <person name="Sharon I."/>
            <person name="Castelle C.J."/>
            <person name="Probst A.J."/>
            <person name="Thomas B.C."/>
            <person name="Singh A."/>
            <person name="Wilkins M.J."/>
            <person name="Karaoz U."/>
            <person name="Brodie E.L."/>
            <person name="Williams K.H."/>
            <person name="Hubbard S.S."/>
            <person name="Banfield J.F."/>
        </authorList>
    </citation>
    <scope>NUCLEOTIDE SEQUENCE [LARGE SCALE GENOMIC DNA]</scope>
</reference>
<evidence type="ECO:0000313" key="1">
    <source>
        <dbReference type="EMBL" id="OGL74147.1"/>
    </source>
</evidence>
<organism evidence="1 2">
    <name type="scientific">Candidatus Uhrbacteria bacterium RIFCSPHIGHO2_02_FULL_57_19</name>
    <dbReference type="NCBI Taxonomy" id="1802391"/>
    <lineage>
        <taxon>Bacteria</taxon>
        <taxon>Candidatus Uhriibacteriota</taxon>
    </lineage>
</organism>
<sequence>MEEVERDVVLDCIEESGSRVRSEREPDRRLRRLRVAVRDCVNPPEPEATPEQLAEVAEGLMSGGMGAGGNPFGSGYSAALQGVGFVDSYPARWREAGGRQLTIKNFSRRCYLEVRLDGRAVTMVRGGEPLVARVEGRADLIPVVPPSQTAAIVLPDDEEHSMRLVCHQGTVDYDGPEDRTVNAMGQPVVVTSSGPVRPVGYRNSTVYAAPGPPIEIRDTDFVRLNQRR</sequence>
<comment type="caution">
    <text evidence="1">The sequence shown here is derived from an EMBL/GenBank/DDBJ whole genome shotgun (WGS) entry which is preliminary data.</text>
</comment>
<dbReference type="EMBL" id="MGDZ01000006">
    <property type="protein sequence ID" value="OGL74147.1"/>
    <property type="molecule type" value="Genomic_DNA"/>
</dbReference>
<proteinExistence type="predicted"/>
<protein>
    <submittedName>
        <fullName evidence="1">Uncharacterized protein</fullName>
    </submittedName>
</protein>
<name>A0A1F7U8V5_9BACT</name>
<evidence type="ECO:0000313" key="2">
    <source>
        <dbReference type="Proteomes" id="UP000176303"/>
    </source>
</evidence>